<dbReference type="AlphaFoldDB" id="A0A6J4HQ33"/>
<dbReference type="Pfam" id="PF03631">
    <property type="entry name" value="Virul_fac_BrkB"/>
    <property type="match status" value="1"/>
</dbReference>
<comment type="subcellular location">
    <subcellularLocation>
        <location evidence="1">Cell membrane</location>
        <topology evidence="1">Multi-pass membrane protein</topology>
    </subcellularLocation>
</comment>
<gene>
    <name evidence="7" type="ORF">AVDCRST_MAG04-1103</name>
</gene>
<dbReference type="EMBL" id="CADCTL010000081">
    <property type="protein sequence ID" value="CAA9230593.1"/>
    <property type="molecule type" value="Genomic_DNA"/>
</dbReference>
<evidence type="ECO:0000256" key="6">
    <source>
        <dbReference type="SAM" id="Phobius"/>
    </source>
</evidence>
<evidence type="ECO:0000256" key="5">
    <source>
        <dbReference type="ARBA" id="ARBA00023136"/>
    </source>
</evidence>
<name>A0A6J4HQ33_9PROT</name>
<evidence type="ECO:0000313" key="7">
    <source>
        <dbReference type="EMBL" id="CAA9230593.1"/>
    </source>
</evidence>
<keyword evidence="5 6" id="KW-0472">Membrane</keyword>
<accession>A0A6J4HQ33</accession>
<sequence length="182" mass="19874">MGSAAPARVHVTTFLFTLGTACFVPAAVGAVVVLPLALNLFGVAAPAERVLAVARWPLLLLAVVLGLALVYRFGPSRRPAERRWVTWGSAFAAALWPEISGARPHWAAVEPPTRAARAGRNAPAFRDRPCRLNRPRPELRREAALRKGISTFVPQAEYQAPRAKRSLTCAWARPALARRMVR</sequence>
<feature type="transmembrane region" description="Helical" evidence="6">
    <location>
        <begin position="12"/>
        <end position="36"/>
    </location>
</feature>
<feature type="transmembrane region" description="Helical" evidence="6">
    <location>
        <begin position="56"/>
        <end position="74"/>
    </location>
</feature>
<dbReference type="GO" id="GO:0005886">
    <property type="term" value="C:plasma membrane"/>
    <property type="evidence" value="ECO:0007669"/>
    <property type="project" value="UniProtKB-SubCell"/>
</dbReference>
<evidence type="ECO:0000256" key="4">
    <source>
        <dbReference type="ARBA" id="ARBA00022989"/>
    </source>
</evidence>
<reference evidence="7" key="1">
    <citation type="submission" date="2020-02" db="EMBL/GenBank/DDBJ databases">
        <authorList>
            <person name="Meier V. D."/>
        </authorList>
    </citation>
    <scope>NUCLEOTIDE SEQUENCE</scope>
    <source>
        <strain evidence="7">AVDCRST_MAG04</strain>
    </source>
</reference>
<proteinExistence type="predicted"/>
<keyword evidence="2" id="KW-1003">Cell membrane</keyword>
<keyword evidence="3 6" id="KW-0812">Transmembrane</keyword>
<evidence type="ECO:0000256" key="2">
    <source>
        <dbReference type="ARBA" id="ARBA00022475"/>
    </source>
</evidence>
<keyword evidence="4 6" id="KW-1133">Transmembrane helix</keyword>
<evidence type="ECO:0000256" key="1">
    <source>
        <dbReference type="ARBA" id="ARBA00004651"/>
    </source>
</evidence>
<evidence type="ECO:0000256" key="3">
    <source>
        <dbReference type="ARBA" id="ARBA00022692"/>
    </source>
</evidence>
<protein>
    <submittedName>
        <fullName evidence="7">Uncharacterized protein</fullName>
    </submittedName>
</protein>
<organism evidence="7">
    <name type="scientific">uncultured Acetobacteraceae bacterium</name>
    <dbReference type="NCBI Taxonomy" id="169975"/>
    <lineage>
        <taxon>Bacteria</taxon>
        <taxon>Pseudomonadati</taxon>
        <taxon>Pseudomonadota</taxon>
        <taxon>Alphaproteobacteria</taxon>
        <taxon>Acetobacterales</taxon>
        <taxon>Acetobacteraceae</taxon>
        <taxon>environmental samples</taxon>
    </lineage>
</organism>
<dbReference type="InterPro" id="IPR017039">
    <property type="entry name" value="Virul_fac_BrkB"/>
</dbReference>